<dbReference type="PRINTS" id="PR00263">
    <property type="entry name" value="HBGFFGF"/>
</dbReference>
<name>A0A4W5K4F3_9TELE</name>
<evidence type="ECO:0000256" key="2">
    <source>
        <dbReference type="RuleBase" id="RU049442"/>
    </source>
</evidence>
<dbReference type="SUPFAM" id="SSF50353">
    <property type="entry name" value="Cytokine"/>
    <property type="match status" value="1"/>
</dbReference>
<keyword evidence="4" id="KW-1185">Reference proteome</keyword>
<reference evidence="3" key="2">
    <citation type="submission" date="2025-08" db="UniProtKB">
        <authorList>
            <consortium name="Ensembl"/>
        </authorList>
    </citation>
    <scope>IDENTIFICATION</scope>
</reference>
<dbReference type="PROSITE" id="PS00247">
    <property type="entry name" value="HBGF_FGF"/>
    <property type="match status" value="1"/>
</dbReference>
<dbReference type="Ensembl" id="ENSHHUT00000005514.1">
    <property type="protein sequence ID" value="ENSHHUP00000005340.1"/>
    <property type="gene ID" value="ENSHHUG00000003306.1"/>
</dbReference>
<dbReference type="SMART" id="SM00442">
    <property type="entry name" value="FGF"/>
    <property type="match status" value="1"/>
</dbReference>
<dbReference type="AlphaFoldDB" id="A0A4W5K4F3"/>
<dbReference type="Proteomes" id="UP000314982">
    <property type="component" value="Unassembled WGS sequence"/>
</dbReference>
<dbReference type="GeneTree" id="ENSGT00940000165035"/>
<reference evidence="4" key="1">
    <citation type="submission" date="2018-06" db="EMBL/GenBank/DDBJ databases">
        <title>Genome assembly of Danube salmon.</title>
        <authorList>
            <person name="Macqueen D.J."/>
            <person name="Gundappa M.K."/>
        </authorList>
    </citation>
    <scope>NUCLEOTIDE SEQUENCE [LARGE SCALE GENOMIC DNA]</scope>
</reference>
<dbReference type="GO" id="GO:0008083">
    <property type="term" value="F:growth factor activity"/>
    <property type="evidence" value="ECO:0007669"/>
    <property type="project" value="InterPro"/>
</dbReference>
<dbReference type="InterPro" id="IPR002209">
    <property type="entry name" value="Fibroblast_GF_fam"/>
</dbReference>
<dbReference type="InterPro" id="IPR008996">
    <property type="entry name" value="IL1/FGF"/>
</dbReference>
<protein>
    <recommendedName>
        <fullName evidence="2">Fibroblast growth factor</fullName>
        <shortName evidence="2">FGF</shortName>
    </recommendedName>
</protein>
<proteinExistence type="inferred from homology"/>
<dbReference type="Gene3D" id="2.80.10.50">
    <property type="match status" value="1"/>
</dbReference>
<reference evidence="3" key="3">
    <citation type="submission" date="2025-09" db="UniProtKB">
        <authorList>
            <consortium name="Ensembl"/>
        </authorList>
    </citation>
    <scope>IDENTIFICATION</scope>
</reference>
<sequence>MTDAEITFLPVGQENDIFGSNLLDNKKLTRLYCMNGGHHLQILPDGTVGGKRDENDIHTVLRVKSVDLGVVVIQGTEAGRYLAMSSEGKLCSSSIVTDECYFLEKIEVNHYNTYQVQKYQDRSWYVGLKKNGKPKLGSRTHIGQKAIFFLPRRLECTGE</sequence>
<evidence type="ECO:0000313" key="3">
    <source>
        <dbReference type="Ensembl" id="ENSHHUP00000005340.1"/>
    </source>
</evidence>
<organism evidence="3 4">
    <name type="scientific">Hucho hucho</name>
    <name type="common">huchen</name>
    <dbReference type="NCBI Taxonomy" id="62062"/>
    <lineage>
        <taxon>Eukaryota</taxon>
        <taxon>Metazoa</taxon>
        <taxon>Chordata</taxon>
        <taxon>Craniata</taxon>
        <taxon>Vertebrata</taxon>
        <taxon>Euteleostomi</taxon>
        <taxon>Actinopterygii</taxon>
        <taxon>Neopterygii</taxon>
        <taxon>Teleostei</taxon>
        <taxon>Protacanthopterygii</taxon>
        <taxon>Salmoniformes</taxon>
        <taxon>Salmonidae</taxon>
        <taxon>Salmoninae</taxon>
        <taxon>Hucho</taxon>
    </lineage>
</organism>
<dbReference type="Pfam" id="PF00167">
    <property type="entry name" value="FGF"/>
    <property type="match status" value="1"/>
</dbReference>
<dbReference type="PANTHER" id="PTHR11486">
    <property type="entry name" value="FIBROBLAST GROWTH FACTOR"/>
    <property type="match status" value="1"/>
</dbReference>
<comment type="similarity">
    <text evidence="1 2">Belongs to the heparin-binding growth factors family.</text>
</comment>
<evidence type="ECO:0000313" key="4">
    <source>
        <dbReference type="Proteomes" id="UP000314982"/>
    </source>
</evidence>
<accession>A0A4W5K4F3</accession>
<dbReference type="PRINTS" id="PR00262">
    <property type="entry name" value="IL1HBGF"/>
</dbReference>
<evidence type="ECO:0000256" key="1">
    <source>
        <dbReference type="ARBA" id="ARBA00007936"/>
    </source>
</evidence>
<dbReference type="CDD" id="cd23304">
    <property type="entry name" value="beta-trefoil_FGF1-like"/>
    <property type="match status" value="1"/>
</dbReference>
<dbReference type="STRING" id="62062.ENSHHUP00000005340"/>